<dbReference type="OrthoDB" id="437078at2759"/>
<accession>A0A899G4V8</accession>
<dbReference type="Pfam" id="PF07962">
    <property type="entry name" value="Swi3"/>
    <property type="match status" value="1"/>
</dbReference>
<organism evidence="9 10">
    <name type="scientific">Pneumocystis wakefieldiae</name>
    <dbReference type="NCBI Taxonomy" id="38082"/>
    <lineage>
        <taxon>Eukaryota</taxon>
        <taxon>Fungi</taxon>
        <taxon>Dikarya</taxon>
        <taxon>Ascomycota</taxon>
        <taxon>Taphrinomycotina</taxon>
        <taxon>Pneumocystomycetes</taxon>
        <taxon>Pneumocystaceae</taxon>
        <taxon>Pneumocystis</taxon>
    </lineage>
</organism>
<name>A0A899G4V8_9ASCO</name>
<evidence type="ECO:0000313" key="9">
    <source>
        <dbReference type="EMBL" id="QSL66358.1"/>
    </source>
</evidence>
<dbReference type="Proteomes" id="UP000663699">
    <property type="component" value="Chromosome 11"/>
</dbReference>
<dbReference type="GO" id="GO:0043111">
    <property type="term" value="P:replication fork arrest"/>
    <property type="evidence" value="ECO:0007669"/>
    <property type="project" value="TreeGrafter"/>
</dbReference>
<evidence type="ECO:0000256" key="5">
    <source>
        <dbReference type="ARBA" id="ARBA00023242"/>
    </source>
</evidence>
<dbReference type="EMBL" id="CP054542">
    <property type="protein sequence ID" value="QSL66358.1"/>
    <property type="molecule type" value="Genomic_DNA"/>
</dbReference>
<keyword evidence="4" id="KW-0236">DNA replication inhibitor</keyword>
<dbReference type="GO" id="GO:0003677">
    <property type="term" value="F:DNA binding"/>
    <property type="evidence" value="ECO:0007669"/>
    <property type="project" value="TreeGrafter"/>
</dbReference>
<evidence type="ECO:0000256" key="3">
    <source>
        <dbReference type="ARBA" id="ARBA00022763"/>
    </source>
</evidence>
<evidence type="ECO:0000256" key="7">
    <source>
        <dbReference type="RuleBase" id="RU366049"/>
    </source>
</evidence>
<dbReference type="AlphaFoldDB" id="A0A899G4V8"/>
<evidence type="ECO:0000256" key="4">
    <source>
        <dbReference type="ARBA" id="ARBA00022880"/>
    </source>
</evidence>
<gene>
    <name evidence="9" type="ORF">MERGE_000736</name>
</gene>
<comment type="similarity">
    <text evidence="2 7">Belongs to the CSM3 family.</text>
</comment>
<protein>
    <recommendedName>
        <fullName evidence="7">Chromosome segregation in meiosis protein</fullName>
    </recommendedName>
</protein>
<evidence type="ECO:0000256" key="6">
    <source>
        <dbReference type="ARBA" id="ARBA00023306"/>
    </source>
</evidence>
<dbReference type="PANTHER" id="PTHR13220">
    <property type="entry name" value="TIMELESS INTERACTING-RELATED"/>
    <property type="match status" value="1"/>
</dbReference>
<dbReference type="GO" id="GO:0006974">
    <property type="term" value="P:DNA damage response"/>
    <property type="evidence" value="ECO:0007669"/>
    <property type="project" value="UniProtKB-KW"/>
</dbReference>
<evidence type="ECO:0000256" key="1">
    <source>
        <dbReference type="ARBA" id="ARBA00004123"/>
    </source>
</evidence>
<evidence type="ECO:0000256" key="2">
    <source>
        <dbReference type="ARBA" id="ARBA00006075"/>
    </source>
</evidence>
<dbReference type="GO" id="GO:0000076">
    <property type="term" value="P:DNA replication checkpoint signaling"/>
    <property type="evidence" value="ECO:0007669"/>
    <property type="project" value="UniProtKB-UniRule"/>
</dbReference>
<feature type="domain" description="Chromosome segregation in meiosis protein 3" evidence="8">
    <location>
        <begin position="40"/>
        <end position="97"/>
    </location>
</feature>
<sequence length="133" mass="15958">MNDTSNDPGVFSDASFSDLGVDDEVFVRARRPIVKLDDENWRGKGHEFYDLKRLLLFYQVWAHELFPKARFRETLRIIQKHGHSKRIRVARSQWIRMNREELVRSEDVSKIRRDELEIIGDIFDKEIKEIEEI</sequence>
<dbReference type="GO" id="GO:0031298">
    <property type="term" value="C:replication fork protection complex"/>
    <property type="evidence" value="ECO:0007669"/>
    <property type="project" value="TreeGrafter"/>
</dbReference>
<dbReference type="InterPro" id="IPR040038">
    <property type="entry name" value="TIPIN/Csm3/Swi3"/>
</dbReference>
<evidence type="ECO:0000313" key="10">
    <source>
        <dbReference type="Proteomes" id="UP000663699"/>
    </source>
</evidence>
<keyword evidence="6 7" id="KW-0131">Cell cycle</keyword>
<comment type="subcellular location">
    <subcellularLocation>
        <location evidence="1 7">Nucleus</location>
    </subcellularLocation>
</comment>
<keyword evidence="10" id="KW-1185">Reference proteome</keyword>
<dbReference type="InterPro" id="IPR012923">
    <property type="entry name" value="Csm3"/>
</dbReference>
<evidence type="ECO:0000259" key="8">
    <source>
        <dbReference type="Pfam" id="PF07962"/>
    </source>
</evidence>
<proteinExistence type="inferred from homology"/>
<keyword evidence="5 7" id="KW-0539">Nucleus</keyword>
<reference evidence="9" key="1">
    <citation type="submission" date="2020-06" db="EMBL/GenBank/DDBJ databases">
        <title>Genomes of multiple members of Pneumocystis genus reveal paths to human pathogen Pneumocystis jirovecii.</title>
        <authorList>
            <person name="Cisse O.H."/>
            <person name="Ma L."/>
            <person name="Dekker J."/>
            <person name="Khil P."/>
            <person name="Jo J."/>
            <person name="Brenchley J."/>
            <person name="Blair R."/>
            <person name="Pahar B."/>
            <person name="Chabe M."/>
            <person name="Van Rompay K.A."/>
            <person name="Keesler R."/>
            <person name="Sukura A."/>
            <person name="Hirsch V."/>
            <person name="Kutty G."/>
            <person name="Liu Y."/>
            <person name="Peng L."/>
            <person name="Chen J."/>
            <person name="Song J."/>
            <person name="Weissenbacher-Lang C."/>
            <person name="Xu J."/>
            <person name="Upham N.S."/>
            <person name="Stajich J.E."/>
            <person name="Cuomo C.A."/>
            <person name="Cushion M.T."/>
            <person name="Kovacs J.A."/>
        </authorList>
    </citation>
    <scope>NUCLEOTIDE SEQUENCE</scope>
    <source>
        <strain evidence="9">2A</strain>
    </source>
</reference>
<dbReference type="GO" id="GO:0031297">
    <property type="term" value="P:replication fork processing"/>
    <property type="evidence" value="ECO:0007669"/>
    <property type="project" value="UniProtKB-UniRule"/>
</dbReference>
<comment type="function">
    <text evidence="7">Plays an important role in the control of DNA replication and the maintenance of replication fork stability.</text>
</comment>
<dbReference type="PANTHER" id="PTHR13220:SF11">
    <property type="entry name" value="TIMELESS-INTERACTING PROTEIN"/>
    <property type="match status" value="1"/>
</dbReference>
<keyword evidence="3 7" id="KW-0227">DNA damage</keyword>